<evidence type="ECO:0000313" key="2">
    <source>
        <dbReference type="EMBL" id="CAB4123808.1"/>
    </source>
</evidence>
<sequence>MKLQTAIGATVRKIRTEQGLSMREVAGRKYISIGHWSEVETGKKGVSSELLECMANALDLTTVELLKEIYEYLEEHNGNL</sequence>
<accession>A0A6J5KNA7</accession>
<dbReference type="CDD" id="cd00093">
    <property type="entry name" value="HTH_XRE"/>
    <property type="match status" value="1"/>
</dbReference>
<dbReference type="PROSITE" id="PS50943">
    <property type="entry name" value="HTH_CROC1"/>
    <property type="match status" value="1"/>
</dbReference>
<name>A0A6J5KNA7_9CAUD</name>
<dbReference type="Gene3D" id="1.10.260.40">
    <property type="entry name" value="lambda repressor-like DNA-binding domains"/>
    <property type="match status" value="1"/>
</dbReference>
<gene>
    <name evidence="2" type="ORF">UFOVP46_98</name>
</gene>
<dbReference type="InterPro" id="IPR010982">
    <property type="entry name" value="Lambda_DNA-bd_dom_sf"/>
</dbReference>
<protein>
    <submittedName>
        <fullName evidence="2">HTH_XRE domain containing protein</fullName>
    </submittedName>
</protein>
<feature type="domain" description="HTH cro/C1-type" evidence="1">
    <location>
        <begin position="11"/>
        <end position="65"/>
    </location>
</feature>
<dbReference type="EMBL" id="LR796174">
    <property type="protein sequence ID" value="CAB4123808.1"/>
    <property type="molecule type" value="Genomic_DNA"/>
</dbReference>
<dbReference type="Pfam" id="PF13560">
    <property type="entry name" value="HTH_31"/>
    <property type="match status" value="1"/>
</dbReference>
<organism evidence="2">
    <name type="scientific">uncultured Caudovirales phage</name>
    <dbReference type="NCBI Taxonomy" id="2100421"/>
    <lineage>
        <taxon>Viruses</taxon>
        <taxon>Duplodnaviria</taxon>
        <taxon>Heunggongvirae</taxon>
        <taxon>Uroviricota</taxon>
        <taxon>Caudoviricetes</taxon>
        <taxon>Peduoviridae</taxon>
        <taxon>Maltschvirus</taxon>
        <taxon>Maltschvirus maltsch</taxon>
    </lineage>
</organism>
<dbReference type="SMART" id="SM00530">
    <property type="entry name" value="HTH_XRE"/>
    <property type="match status" value="1"/>
</dbReference>
<dbReference type="GO" id="GO:0003677">
    <property type="term" value="F:DNA binding"/>
    <property type="evidence" value="ECO:0007669"/>
    <property type="project" value="InterPro"/>
</dbReference>
<evidence type="ECO:0000259" key="1">
    <source>
        <dbReference type="PROSITE" id="PS50943"/>
    </source>
</evidence>
<reference evidence="2" key="1">
    <citation type="submission" date="2020-04" db="EMBL/GenBank/DDBJ databases">
        <authorList>
            <person name="Chiriac C."/>
            <person name="Salcher M."/>
            <person name="Ghai R."/>
            <person name="Kavagutti S V."/>
        </authorList>
    </citation>
    <scope>NUCLEOTIDE SEQUENCE</scope>
</reference>
<dbReference type="InterPro" id="IPR001387">
    <property type="entry name" value="Cro/C1-type_HTH"/>
</dbReference>
<proteinExistence type="predicted"/>
<dbReference type="SUPFAM" id="SSF47413">
    <property type="entry name" value="lambda repressor-like DNA-binding domains"/>
    <property type="match status" value="1"/>
</dbReference>